<evidence type="ECO:0000256" key="7">
    <source>
        <dbReference type="ARBA" id="ARBA00022840"/>
    </source>
</evidence>
<protein>
    <recommendedName>
        <fullName evidence="16">Dynein-1, subspecies f</fullName>
    </recommendedName>
</protein>
<dbReference type="GO" id="GO:0045505">
    <property type="term" value="F:dynein intermediate chain binding"/>
    <property type="evidence" value="ECO:0007669"/>
    <property type="project" value="InterPro"/>
</dbReference>
<keyword evidence="19" id="KW-1185">Reference proteome</keyword>
<evidence type="ECO:0000313" key="19">
    <source>
        <dbReference type="Proteomes" id="UP000695007"/>
    </source>
</evidence>
<dbReference type="InterPro" id="IPR041658">
    <property type="entry name" value="AAA_lid_11"/>
</dbReference>
<keyword evidence="4" id="KW-0493">Microtubule</keyword>
<dbReference type="Pfam" id="PF18198">
    <property type="entry name" value="AAA_lid_11"/>
    <property type="match status" value="1"/>
</dbReference>
<dbReference type="PANTHER" id="PTHR22878">
    <property type="entry name" value="DYNEIN HEAVY CHAIN 6, AXONEMAL-LIKE-RELATED"/>
    <property type="match status" value="1"/>
</dbReference>
<evidence type="ECO:0000256" key="11">
    <source>
        <dbReference type="ARBA" id="ARBA00023175"/>
    </source>
</evidence>
<dbReference type="Pfam" id="PF12781">
    <property type="entry name" value="AAA_9"/>
    <property type="match status" value="1"/>
</dbReference>
<dbReference type="Proteomes" id="UP000695007">
    <property type="component" value="Unplaced"/>
</dbReference>
<dbReference type="GO" id="GO:0036156">
    <property type="term" value="C:inner dynein arm"/>
    <property type="evidence" value="ECO:0007669"/>
    <property type="project" value="UniProtKB-ARBA"/>
</dbReference>
<evidence type="ECO:0000256" key="10">
    <source>
        <dbReference type="ARBA" id="ARBA00023069"/>
    </source>
</evidence>
<evidence type="ECO:0000256" key="1">
    <source>
        <dbReference type="ARBA" id="ARBA00004430"/>
    </source>
</evidence>
<dbReference type="FunFam" id="3.40.50.300:FF:000049">
    <property type="entry name" value="Dynein, axonemal, heavy chain 5"/>
    <property type="match status" value="1"/>
</dbReference>
<comment type="similarity">
    <text evidence="2">Belongs to the dynein heavy chain family.</text>
</comment>
<dbReference type="SUPFAM" id="SSF52540">
    <property type="entry name" value="P-loop containing nucleoside triphosphate hydrolases"/>
    <property type="match status" value="4"/>
</dbReference>
<feature type="domain" description="AAA+ ATPase" evidence="18">
    <location>
        <begin position="1727"/>
        <end position="1863"/>
    </location>
</feature>
<dbReference type="Pfam" id="PF17852">
    <property type="entry name" value="Dynein_AAA_lid"/>
    <property type="match status" value="1"/>
</dbReference>
<dbReference type="InterPro" id="IPR026983">
    <property type="entry name" value="DHC"/>
</dbReference>
<dbReference type="InterPro" id="IPR027417">
    <property type="entry name" value="P-loop_NTPase"/>
</dbReference>
<dbReference type="KEGG" id="csol:105368357"/>
<keyword evidence="5" id="KW-0677">Repeat</keyword>
<dbReference type="Pfam" id="PF17857">
    <property type="entry name" value="AAA_lid_1"/>
    <property type="match status" value="1"/>
</dbReference>
<dbReference type="Gene3D" id="3.40.50.300">
    <property type="entry name" value="P-loop containing nucleotide triphosphate hydrolases"/>
    <property type="match status" value="5"/>
</dbReference>
<sequence>MDHIEGETLLTIPDVLDAIDPRVNDNELAKYKTLVQQLEEIVISWKEHFKKVLDMYLNKSSNKSPMIEYKYWHDCESGTSLLVEQSRSAAIVKTINILKIAKSPKITGFEFLVQELSELYNTATDNNKFLSTVIRYFKILEETTSFDEIIRIIPGIYEHLRMIWILSKYYGLEENMVSLIEKLSWQIRQNFIKNLQFKKLFKYPLETILTKMDTAHRMLKLWKSTYLNVRSSIEQSGKGPRWEFDQQRLFKDTDYLGMVASNLYEIVDVTRDFNNIFGEELKSIVDDPAHIDSIVERISELLKPIINAESDAFNEFNRDNWEATMTWFRVEAGKFEAEAELFIDKSFRALIKAEDALAMLMKFRSMKTRESMQHKLATKFDVIIQQFSKEVNEVENAFNKNKRNPPVSQYFSPIAGAIFWERQLFYRLKNSVVILNEIEEIRTSDKKTFAFEQYVILAQQMKNYEDDKYGTFVKIANPILQASMRRNILALEASEKKPAISRSVRQSQYERKFGSTKSIKSKLSSGSNKVEKFQQQIMKNVDLMRGAILLENQMKLTVNFNTDVFKFIREAELMEKLGFTLPSSIREIAIQKYRLYENYDAVKNMINEYNNIIDQFDEADILLLKNVLHNVEKQIQPGIMRLNWHSLNINNYTLKCMKLLKNITSIVTQINQIRRELDDKIENVLSRFNLFTMQADPNEPGYELQTCKELFANIETKRSDLVTRMLKCYQTMNPLLTKLEGLVEGTATGRSSAMLLYYEYYEQKIFSGFITCYIRNLEYLKNILTTNKPLFYVDAIISLSEVEFQPSAAEIYTIIMNSVKNLMQRMKIFPRWMSGTSIECEPIINDTKTEFIIFSFFEDVMSIQVINALISMIQDKLHRLIQDCWRYLYKWKKYINIWAADKDQICAKFISTNPTLQQYIEKFDFYDSIMDEINDMAEYQDIYSIRYDFVVLLQSIKEHTLEWKRIYGNHLHEETVAAMNNLKNTIINYTNKIELIINSLERFKIVMQSINDIKHMAIQTQIQYLQYQETFRLLRTHNLEFLESEELLAQTLETDWASLYLGALYRFNNLDNTKDQYCSMTAKQIEDFKCDIAEFVDKFYKDGPGNCGQNLDLGMTKMEEFGLEINHLQQMLDDLQNAELLFDLPGSDYSNFNTVKNEYESMEKIFEMYKSQKMSRDIWAKTLWKDLNPVELINGMDHYLKEFRKMPLAARNLTVGRTLEMSMKSFKNSVPLFVELKNEAMRERHWKELMDRTGKHFDMSADRFTLENMFAMDLANYQEIAEQIISNASRELAIERGVKEIGEIWDDLNFKLLHHVKGEEDRGFILGNIDELNQILEDNALNIQSISASQFIGPFLSVVLKWEKAMRTIADVIEAWLELQRQWMYLEGIFIGGDIRLQLPEEAKRFDIVDQTFRRIMVDTVKNPNVLECCSVPNRKEDFEGLIASLNNCQKSLSEYLKSKRCIFSRFCFISDDELLGILGSSEPTVIQEHIGKMFDNLSKFQFSIDNHERTVASALISTENEIMEFKNPVLVKGKIEEWMVRALDEMQKSNRYITKKAVFEYGKLRKPRTEWMLEFQGMIILVSNQIWWTAEVENVFKKILTGKKRAMKEYLLELNQQLNEVVTLMGGDKLSNNDRKKLDTVLTIDVHTRDIIEEFVRDNIMDDAEFQWESQLRFYWMHDLDNIWMNQCTGSFEYGYEYMGLNGRLVVTPLTDRIYLTITQALSMQLGGAPAGPAGTGKTETTKDLAKALGLLCVVTNCGEGMDYVAIGKILAGLAQCGAWGCFDEFNRIDVAVLSVISTQIQTIRFALQSKATRFMFENDDIVLNSKVGIFITMNPGYAGRTELPESVKALFRPVVCIVPDNELICQIKLFSAGFLTAKVLAKKMTVLYNLAKEQLSKQTHYDFGLRALRSVLNMAGHLKRTSGDLPENVVLMRALRDMNLPKFIYEDVPLFLGLIKDLFPGLYCPRVVYPDFKDAIEKVLSDKGYIAIPQQVDKVIQLYEVMMTRHSTMIVGPTGGGKTVIIQALCDAQTLLGIPTKYYVLNPKACTVIELYGELNHETRDWVDGLLSNIFREINKPLDSGLNERKYILFDGDVDALWIENMNSVMDDNKLLTLANQERIKLQDHCNLLFEVGDLQYASPATVSRAGMVYVDPKNLKFQPYMDKWINGRLKSEQTLLRSLSEKYVNSSLNFIINGVFGLQQVDPLKTVIPQTDINMVAQLCITFDILYPRSKVDEFLRVESDKLTEEEETLFSEKILERDEFMEAVYIQSCYLSFGAIIVTESRNKFDEFMKKLSGLMMIEDTIDKPVTSRYIPTAFPQLYDYLFDVKKGVWVAWKWLLPKYIHDRGKSFGDILVPTIDTIRATWYVDLMSQNNKPLVLVGETGTSKSALIMNYLKNLNIEKFNYLPINFSSRTTSLDVQRSIESSVEKRTKNIYGPTTGKRLIIFIDDINMPMVDTYGTQQPIALLKLLLERGGLYDRGKDFSWKKIKDTNFLSAMGKSGGGKHDVDPRFISMFCVYSIIFPADETLHYIYKSILSGHLEIFPKHIQNLSTDIINITMILYKLIILNLPPTPSRFHYIFNMRDLSRVTIGLIQSDPNNVKTEQQFVRLWRNEFNRIFYDRLISKSDQELVQNQIDSKITEFWENDKDLLNYCLRNPLLFGDFRNACNESQARIYEDLLDYEAVFTLFTEIIEEFNEQSNARLNLVLFNDALEHLTRVHRILRMERSHALVVGVGGCGRRSIVRLASFAAACEIFEILPSRGYDEPAFREDIKKLLTIVGVENKKTVFLFTDEQATDESFLEIINSLLTTGIVSALYTDEEKDGIVGSCRNAAKDANFGVTKENVWAYFIKKRMENLHIALSMSPSGDILRTRCRNYPGLVNCTTIDWIFPWPEQALLAVGNVTLRDNTYIPEEHRNSIVCHAVYVHTTMNTYTNDFLVKLRRHNYVTPRHFLDGLESYLNLLAQRHAYIKAQCSHLSGGLSKIADASANLDKLNATLAIQKLKVKQQIKNCENLLKTIDESTQIAVVKKALSQEKSKEIEVRNNIIAKESAEAKAALAEAQPVLEESKRALGNLDKSDITEIRSFATPPEAVQIVCECVAIIRGVKEISWKSAKGMMSDPNFLRILQDMNCNEITWKQQQMVKAHLRKSNKMEQMKTISTAGYGLYKFVLAVLGYCSVYSEVKPKMDRVRELEIESEKASKALSKEEQELERLEKLLENLNIKYETAIIDRKRIQEETDLLKRRLIAADKLIGGLSSENERWKKDLEILHIELKKIVGNCLLSSEFLVYTGPFTFDFRTEMVYNDWLQSIIDKNIPLSQPFKLENQLSNNVEISSWNSEGISPDELSIQNAILTIKASKVPLCIDPQQQAFKWIKKREEKFNLKLLTFHDTDFIKQVEIAIKYGLPVMFQDIDYIDPILDNAIMKNVQSISGRTFILLGDKEVDYDPRFRMYLVTKHSNPTLNPAIYAKAIVINFMVTTTGLEEQLLSVVVRIERPDIEEQREALIAETSLHKKKLQELENDLLREITSNQGNMLDNIELIDTLENTKAIAQEVSTKLQEAEVTSKEIDKLRNDYKLVAKRGAILFFVLADMAIVNSMYQYSLTSYLEIFIQSLKKALPDTLLKKRLRNIIKTLTKIVYGYGCTGIFEKHKLLYSFQICTRIEQDLQHINLDQLNFFIKGNVSLERSTRTNPTDGWLAITGWEDILKLANEFPEQFGNLPDEIEAEEEQWKQWFDVDNPESLDFPCNYSSKLTSFERLMLLRCFRVDRIYRAIIIYISNVMGEEFITPPSISMEAIFEQSTSTMPIVFVLSPGSDPTSELILLAEKHGCGAGKFRNLSLGQGQEQLAMELLENAVTRGQWLLLQNCHLLLKFTRELEKSLENIGNPHSDFRLWLTTDPNPNFPIGILQQSLKVVTEPPNGLKLNLKNTYFKMADETLECCEHTAYKDLIYVLAFYHAVVQERRKYDKIGWNINYDFNESDFNVCTTILNTYLSKNLVTGVTRIPWNSLKYLIGEVMYGGRVIDNYDRRVSRVYMDEYFGDFLFDTFQPYHFYEDENVDYVVPTPGDHDNYMKFIEELPLVNTPEVFGLHPNADIGYFTQATKDIWLQLIQLQPQTVVSGVKISRDEFIDNVAKEILTKIPPEYDLTKIKRMFGTVVSPTAIVLFQELERFNKLIKMMTVTLQQLRKAIVGEIGMDAILESISTSLFNGTLPQEWAKLAPATRKNLSSWMEHFEKRIAQYSEWATTNEPIVIWLSGLHCPETYLAALIQMACRKNNWPLDHSVMYTTVSQYIKPEEIEEPLNEGCYVEGLYLEGARWDKEEQCLKRSHPKILIEELPILIIIPIESHRLKLLNTIKTPVYVTSDRRNAMGVGLVFEADLGTSEHPSHWILQGVSLTLNTD</sequence>
<reference evidence="20" key="1">
    <citation type="submission" date="2025-08" db="UniProtKB">
        <authorList>
            <consortium name="RefSeq"/>
        </authorList>
    </citation>
    <scope>IDENTIFICATION</scope>
</reference>
<dbReference type="GO" id="GO:0008017">
    <property type="term" value="F:microtubule binding"/>
    <property type="evidence" value="ECO:0007669"/>
    <property type="project" value="UniProtKB-ARBA"/>
</dbReference>
<dbReference type="FunFam" id="3.40.50.300:FF:000153">
    <property type="entry name" value="Dynein axonemal heavy chain 1"/>
    <property type="match status" value="1"/>
</dbReference>
<dbReference type="FunFam" id="1.20.920.20:FF:000001">
    <property type="entry name" value="dynein heavy chain 2, axonemal"/>
    <property type="match status" value="1"/>
</dbReference>
<feature type="domain" description="AAA+ ATPase" evidence="18">
    <location>
        <begin position="2006"/>
        <end position="2234"/>
    </location>
</feature>
<dbReference type="Gene3D" id="1.10.8.1220">
    <property type="match status" value="1"/>
</dbReference>
<feature type="domain" description="AAA+ ATPase" evidence="18">
    <location>
        <begin position="2375"/>
        <end position="2555"/>
    </location>
</feature>
<dbReference type="Pfam" id="PF03028">
    <property type="entry name" value="Dynein_heavy"/>
    <property type="match status" value="1"/>
</dbReference>
<dbReference type="FunFam" id="3.10.490.20:FF:000006">
    <property type="entry name" value="Dynein axonemal heavy chain 10"/>
    <property type="match status" value="1"/>
</dbReference>
<keyword evidence="13" id="KW-0966">Cell projection</keyword>
<dbReference type="InterPro" id="IPR035699">
    <property type="entry name" value="AAA_6"/>
</dbReference>
<dbReference type="PANTHER" id="PTHR22878:SF63">
    <property type="entry name" value="DYNEIN AXONEMAL HEAVY CHAIN 10"/>
    <property type="match status" value="1"/>
</dbReference>
<dbReference type="InterPro" id="IPR013594">
    <property type="entry name" value="Dynein_heavy_tail"/>
</dbReference>
<evidence type="ECO:0000256" key="3">
    <source>
        <dbReference type="ARBA" id="ARBA00022490"/>
    </source>
</evidence>
<evidence type="ECO:0000256" key="17">
    <source>
        <dbReference type="SAM" id="Coils"/>
    </source>
</evidence>
<dbReference type="Pfam" id="PF12780">
    <property type="entry name" value="AAA_8"/>
    <property type="match status" value="1"/>
</dbReference>
<feature type="coiled-coil region" evidence="17">
    <location>
        <begin position="3505"/>
        <end position="3567"/>
    </location>
</feature>
<accession>A0AAJ6YWF7</accession>
<organism evidence="19 20">
    <name type="scientific">Ceratosolen solmsi marchali</name>
    <dbReference type="NCBI Taxonomy" id="326594"/>
    <lineage>
        <taxon>Eukaryota</taxon>
        <taxon>Metazoa</taxon>
        <taxon>Ecdysozoa</taxon>
        <taxon>Arthropoda</taxon>
        <taxon>Hexapoda</taxon>
        <taxon>Insecta</taxon>
        <taxon>Pterygota</taxon>
        <taxon>Neoptera</taxon>
        <taxon>Endopterygota</taxon>
        <taxon>Hymenoptera</taxon>
        <taxon>Apocrita</taxon>
        <taxon>Proctotrupomorpha</taxon>
        <taxon>Chalcidoidea</taxon>
        <taxon>Agaonidae</taxon>
        <taxon>Agaoninae</taxon>
        <taxon>Ceratosolen</taxon>
    </lineage>
</organism>
<dbReference type="Pfam" id="PF08385">
    <property type="entry name" value="DHC_N1"/>
    <property type="match status" value="1"/>
</dbReference>
<evidence type="ECO:0000256" key="9">
    <source>
        <dbReference type="ARBA" id="ARBA00023054"/>
    </source>
</evidence>
<dbReference type="FunFam" id="3.20.180.20:FF:000001">
    <property type="entry name" value="Dynein axonemal heavy chain 5"/>
    <property type="match status" value="1"/>
</dbReference>
<dbReference type="FunFam" id="3.40.50.300:FF:000884">
    <property type="entry name" value="Dynein axonemal heavy chain 10"/>
    <property type="match status" value="1"/>
</dbReference>
<dbReference type="InterPro" id="IPR024317">
    <property type="entry name" value="Dynein_heavy_chain_D4_dom"/>
</dbReference>
<dbReference type="FunFam" id="1.10.8.720:FF:000005">
    <property type="entry name" value="Dynein axonemal heavy chain 10"/>
    <property type="match status" value="1"/>
</dbReference>
<dbReference type="GO" id="GO:0097729">
    <property type="term" value="C:9+2 motile cilium"/>
    <property type="evidence" value="ECO:0007669"/>
    <property type="project" value="UniProtKB-ARBA"/>
</dbReference>
<dbReference type="InterPro" id="IPR041466">
    <property type="entry name" value="Dynein_AAA5_ext"/>
</dbReference>
<dbReference type="InterPro" id="IPR024743">
    <property type="entry name" value="Dynein_HC_stalk"/>
</dbReference>
<dbReference type="FunFam" id="1.10.8.710:FF:000002">
    <property type="entry name" value="dynein heavy chain 17, axonemal"/>
    <property type="match status" value="1"/>
</dbReference>
<dbReference type="Pfam" id="PF12775">
    <property type="entry name" value="AAA_7"/>
    <property type="match status" value="1"/>
</dbReference>
<dbReference type="FunFam" id="1.20.58.1120:FF:000008">
    <property type="entry name" value="Dynein heavy chain 10, axonemal"/>
    <property type="match status" value="1"/>
</dbReference>
<evidence type="ECO:0000256" key="8">
    <source>
        <dbReference type="ARBA" id="ARBA00023017"/>
    </source>
</evidence>
<keyword evidence="11" id="KW-0505">Motor protein</keyword>
<dbReference type="FunFam" id="1.10.287.2620:FF:000002">
    <property type="entry name" value="Dynein heavy chain 2, axonemal"/>
    <property type="match status" value="1"/>
</dbReference>
<feature type="coiled-coil region" evidence="17">
    <location>
        <begin position="3192"/>
        <end position="3240"/>
    </location>
</feature>
<evidence type="ECO:0000256" key="15">
    <source>
        <dbReference type="ARBA" id="ARBA00063032"/>
    </source>
</evidence>
<dbReference type="RefSeq" id="XP_011505663.1">
    <property type="nucleotide sequence ID" value="XM_011507361.1"/>
</dbReference>
<dbReference type="CTD" id="43379"/>
<dbReference type="Gene3D" id="1.20.920.30">
    <property type="match status" value="1"/>
</dbReference>
<dbReference type="Gene3D" id="6.10.140.1060">
    <property type="match status" value="1"/>
</dbReference>
<dbReference type="FunFam" id="1.10.8.1220:FF:000001">
    <property type="entry name" value="Dynein axonemal heavy chain 5"/>
    <property type="match status" value="1"/>
</dbReference>
<dbReference type="InterPro" id="IPR035706">
    <property type="entry name" value="AAA_9"/>
</dbReference>
<dbReference type="GO" id="GO:0005874">
    <property type="term" value="C:microtubule"/>
    <property type="evidence" value="ECO:0007669"/>
    <property type="project" value="UniProtKB-KW"/>
</dbReference>
<comment type="function">
    <text evidence="14">Force generating protein of eukaryotic cilia and flagella. Produces force towards the minus ends of microtubules. Dynein has ATPase activity; the force-producing power stroke is thought to occur on release of ADP. Required for assembly of the I1 inner arm complex and its targeting to the appropriate axoneme location. Also required for phototaxis.</text>
</comment>
<dbReference type="Gene3D" id="1.20.920.20">
    <property type="match status" value="1"/>
</dbReference>
<dbReference type="Gene3D" id="1.20.58.1120">
    <property type="match status" value="1"/>
</dbReference>
<dbReference type="Gene3D" id="3.10.490.20">
    <property type="match status" value="1"/>
</dbReference>
<keyword evidence="8" id="KW-0243">Dynein</keyword>
<dbReference type="FunFam" id="1.20.140.100:FF:000001">
    <property type="entry name" value="dynein heavy chain 17, axonemal"/>
    <property type="match status" value="1"/>
</dbReference>
<dbReference type="SMART" id="SM00382">
    <property type="entry name" value="AAA"/>
    <property type="match status" value="3"/>
</dbReference>
<dbReference type="GO" id="GO:0008569">
    <property type="term" value="F:minus-end-directed microtubule motor activity"/>
    <property type="evidence" value="ECO:0007669"/>
    <property type="project" value="InterPro"/>
</dbReference>
<dbReference type="FunFam" id="1.20.1270.280:FF:000005">
    <property type="entry name" value="Dynein axonemal heavy chain 10"/>
    <property type="match status" value="1"/>
</dbReference>
<dbReference type="Gene3D" id="3.20.180.20">
    <property type="entry name" value="Dynein heavy chain, N-terminal domain 2"/>
    <property type="match status" value="1"/>
</dbReference>
<dbReference type="FunFam" id="3.40.50.300:FF:000063">
    <property type="entry name" value="dynein heavy chain 6, axonemal"/>
    <property type="match status" value="1"/>
</dbReference>
<gene>
    <name evidence="20" type="primary">LOC105368357</name>
</gene>
<dbReference type="InterPro" id="IPR042219">
    <property type="entry name" value="AAA_lid_11_sf"/>
</dbReference>
<evidence type="ECO:0000256" key="6">
    <source>
        <dbReference type="ARBA" id="ARBA00022741"/>
    </source>
</evidence>
<dbReference type="Gene3D" id="1.10.8.720">
    <property type="entry name" value="Region D6 of dynein motor"/>
    <property type="match status" value="1"/>
</dbReference>
<dbReference type="GO" id="GO:0005524">
    <property type="term" value="F:ATP binding"/>
    <property type="evidence" value="ECO:0007669"/>
    <property type="project" value="UniProtKB-KW"/>
</dbReference>
<dbReference type="InterPro" id="IPR041589">
    <property type="entry name" value="DNAH3_AAA_lid_1"/>
</dbReference>
<dbReference type="InterPro" id="IPR043157">
    <property type="entry name" value="Dynein_AAA1S"/>
</dbReference>
<dbReference type="InterPro" id="IPR003593">
    <property type="entry name" value="AAA+_ATPase"/>
</dbReference>
<keyword evidence="6" id="KW-0547">Nucleotide-binding</keyword>
<keyword evidence="10" id="KW-0969">Cilium</keyword>
<dbReference type="GO" id="GO:0051959">
    <property type="term" value="F:dynein light intermediate chain binding"/>
    <property type="evidence" value="ECO:0007669"/>
    <property type="project" value="InterPro"/>
</dbReference>
<dbReference type="InterPro" id="IPR041228">
    <property type="entry name" value="Dynein_C"/>
</dbReference>
<dbReference type="GO" id="GO:0036159">
    <property type="term" value="P:inner dynein arm assembly"/>
    <property type="evidence" value="ECO:0007669"/>
    <property type="project" value="UniProtKB-ARBA"/>
</dbReference>
<comment type="subcellular location">
    <subcellularLocation>
        <location evidence="1">Cytoplasm</location>
        <location evidence="1">Cytoskeleton</location>
        <location evidence="1">Cilium axoneme</location>
    </subcellularLocation>
</comment>
<evidence type="ECO:0000259" key="18">
    <source>
        <dbReference type="SMART" id="SM00382"/>
    </source>
</evidence>
<dbReference type="Pfam" id="PF12774">
    <property type="entry name" value="AAA_6"/>
    <property type="match status" value="1"/>
</dbReference>
<dbReference type="Pfam" id="PF12777">
    <property type="entry name" value="MT"/>
    <property type="match status" value="1"/>
</dbReference>
<dbReference type="InterPro" id="IPR013602">
    <property type="entry name" value="Dynein_heavy_linker"/>
</dbReference>
<evidence type="ECO:0000256" key="13">
    <source>
        <dbReference type="ARBA" id="ARBA00023273"/>
    </source>
</evidence>
<dbReference type="FunFam" id="3.40.50.300:FF:002141">
    <property type="entry name" value="Dynein heavy chain"/>
    <property type="match status" value="1"/>
</dbReference>
<dbReference type="Gene3D" id="1.10.8.710">
    <property type="match status" value="1"/>
</dbReference>
<keyword evidence="12" id="KW-0206">Cytoskeleton</keyword>
<dbReference type="InterPro" id="IPR043160">
    <property type="entry name" value="Dynein_C_barrel"/>
</dbReference>
<dbReference type="Pfam" id="PF18199">
    <property type="entry name" value="Dynein_C"/>
    <property type="match status" value="1"/>
</dbReference>
<comment type="subunit">
    <text evidence="15">The I1 inner arm complex (also known as the f dynein complex) is a two-headed isoform composed of two heavy chains (1-alpha and 1-beta), three intermediate chains and three light chains. I1 occupies a specific position proximal to the first radial spoke and repeats every 96 nm along the length of the axoneme.</text>
</comment>
<dbReference type="Gene3D" id="1.10.287.2620">
    <property type="match status" value="1"/>
</dbReference>
<keyword evidence="9 17" id="KW-0175">Coiled coil</keyword>
<evidence type="ECO:0000256" key="12">
    <source>
        <dbReference type="ARBA" id="ARBA00023212"/>
    </source>
</evidence>
<evidence type="ECO:0000256" key="4">
    <source>
        <dbReference type="ARBA" id="ARBA00022701"/>
    </source>
</evidence>
<evidence type="ECO:0000256" key="16">
    <source>
        <dbReference type="ARBA" id="ARBA00077719"/>
    </source>
</evidence>
<proteinExistence type="inferred from homology"/>
<dbReference type="GeneID" id="105368357"/>
<dbReference type="FunFam" id="1.20.920.30:FF:000007">
    <property type="entry name" value="Dynein axonemal heavy chain 10"/>
    <property type="match status" value="1"/>
</dbReference>
<evidence type="ECO:0000256" key="2">
    <source>
        <dbReference type="ARBA" id="ARBA00008887"/>
    </source>
</evidence>
<evidence type="ECO:0000313" key="20">
    <source>
        <dbReference type="RefSeq" id="XP_011505663.1"/>
    </source>
</evidence>
<dbReference type="Gene3D" id="1.20.1270.280">
    <property type="match status" value="1"/>
</dbReference>
<dbReference type="Pfam" id="PF08393">
    <property type="entry name" value="DHC_N2"/>
    <property type="match status" value="1"/>
</dbReference>
<dbReference type="Gene3D" id="1.10.472.130">
    <property type="match status" value="1"/>
</dbReference>
<keyword evidence="3" id="KW-0963">Cytoplasm</keyword>
<dbReference type="InterPro" id="IPR042222">
    <property type="entry name" value="Dynein_2_N"/>
</dbReference>
<dbReference type="InterPro" id="IPR004273">
    <property type="entry name" value="Dynein_heavy_D6_P-loop"/>
</dbReference>
<evidence type="ECO:0000256" key="5">
    <source>
        <dbReference type="ARBA" id="ARBA00022737"/>
    </source>
</evidence>
<keyword evidence="7" id="KW-0067">ATP-binding</keyword>
<name>A0AAJ6YWF7_9HYME</name>
<dbReference type="InterPro" id="IPR042228">
    <property type="entry name" value="Dynein_linker_3"/>
</dbReference>
<dbReference type="Gene3D" id="1.20.140.100">
    <property type="entry name" value="Dynein heavy chain, N-terminal domain 2"/>
    <property type="match status" value="1"/>
</dbReference>
<evidence type="ECO:0000256" key="14">
    <source>
        <dbReference type="ARBA" id="ARBA00054075"/>
    </source>
</evidence>
<dbReference type="GO" id="GO:0060294">
    <property type="term" value="P:cilium movement involved in cell motility"/>
    <property type="evidence" value="ECO:0007669"/>
    <property type="project" value="UniProtKB-ARBA"/>
</dbReference>